<dbReference type="SMART" id="SM00822">
    <property type="entry name" value="PKS_KR"/>
    <property type="match status" value="1"/>
</dbReference>
<dbReference type="Gene3D" id="3.40.50.720">
    <property type="entry name" value="NAD(P)-binding Rossmann-like Domain"/>
    <property type="match status" value="1"/>
</dbReference>
<proteinExistence type="inferred from homology"/>
<comment type="similarity">
    <text evidence="1">Belongs to the short-chain dehydrogenases/reductases (SDR) family.</text>
</comment>
<evidence type="ECO:0000256" key="2">
    <source>
        <dbReference type="ARBA" id="ARBA00023002"/>
    </source>
</evidence>
<name>A0AAW0YTX8_9TREE</name>
<dbReference type="EMBL" id="JBCAWK010000004">
    <property type="protein sequence ID" value="KAK8861447.1"/>
    <property type="molecule type" value="Genomic_DNA"/>
</dbReference>
<comment type="caution">
    <text evidence="4">The sequence shown here is derived from an EMBL/GenBank/DDBJ whole genome shotgun (WGS) entry which is preliminary data.</text>
</comment>
<dbReference type="PANTHER" id="PTHR43008">
    <property type="entry name" value="BENZIL REDUCTASE"/>
    <property type="match status" value="1"/>
</dbReference>
<evidence type="ECO:0000313" key="4">
    <source>
        <dbReference type="EMBL" id="KAK8861447.1"/>
    </source>
</evidence>
<dbReference type="SUPFAM" id="SSF51735">
    <property type="entry name" value="NAD(P)-binding Rossmann-fold domains"/>
    <property type="match status" value="1"/>
</dbReference>
<dbReference type="PRINTS" id="PR00080">
    <property type="entry name" value="SDRFAMILY"/>
</dbReference>
<evidence type="ECO:0000313" key="5">
    <source>
        <dbReference type="Proteomes" id="UP001388673"/>
    </source>
</evidence>
<dbReference type="GeneID" id="92179525"/>
<evidence type="ECO:0000259" key="3">
    <source>
        <dbReference type="SMART" id="SM00822"/>
    </source>
</evidence>
<feature type="domain" description="Ketoreductase" evidence="3">
    <location>
        <begin position="10"/>
        <end position="184"/>
    </location>
</feature>
<organism evidence="4 5">
    <name type="scientific">Kwoniella newhampshirensis</name>
    <dbReference type="NCBI Taxonomy" id="1651941"/>
    <lineage>
        <taxon>Eukaryota</taxon>
        <taxon>Fungi</taxon>
        <taxon>Dikarya</taxon>
        <taxon>Basidiomycota</taxon>
        <taxon>Agaricomycotina</taxon>
        <taxon>Tremellomycetes</taxon>
        <taxon>Tremellales</taxon>
        <taxon>Cryptococcaceae</taxon>
        <taxon>Kwoniella</taxon>
    </lineage>
</organism>
<dbReference type="GO" id="GO:0050664">
    <property type="term" value="F:oxidoreductase activity, acting on NAD(P)H, oxygen as acceptor"/>
    <property type="evidence" value="ECO:0007669"/>
    <property type="project" value="TreeGrafter"/>
</dbReference>
<dbReference type="RefSeq" id="XP_066804072.1">
    <property type="nucleotide sequence ID" value="XM_066945383.1"/>
</dbReference>
<dbReference type="KEGG" id="kne:92179525"/>
<dbReference type="AlphaFoldDB" id="A0AAW0YTX8"/>
<dbReference type="InterPro" id="IPR002347">
    <property type="entry name" value="SDR_fam"/>
</dbReference>
<keyword evidence="2" id="KW-0560">Oxidoreductase</keyword>
<sequence>MVWQIDLSGKCIVVTGGNRGIGLSISHQCAQAGAHVAILYRQSEDAPEIAKGIAEKYDVRCVAYKCDVTDQRAVQELFKTIYHDVGPVGGVVCNAGVNYKKPALELTKEDFTKTFEPNVWGVFVAAQAAALLWQEHQYQNGRIVFVSSVSGTVANKGEQQAFYNPSKSALTMLAKNLAMEWAEMGILVNNVSPGYVDTDMNQGLRDDPELKKSVASNTFLNRISEPDEQAGPVVFLLSDQASYITGTEMIVDGGLHSW</sequence>
<gene>
    <name evidence="4" type="ORF">IAR55_002266</name>
</gene>
<dbReference type="InterPro" id="IPR057326">
    <property type="entry name" value="KR_dom"/>
</dbReference>
<dbReference type="PANTHER" id="PTHR43008:SF6">
    <property type="entry name" value="NADP-DEPENDENT MANNITOL DEHYDROGENASE"/>
    <property type="match status" value="1"/>
</dbReference>
<dbReference type="GO" id="GO:0016616">
    <property type="term" value="F:oxidoreductase activity, acting on the CH-OH group of donors, NAD or NADP as acceptor"/>
    <property type="evidence" value="ECO:0007669"/>
    <property type="project" value="UniProtKB-ARBA"/>
</dbReference>
<accession>A0AAW0YTX8</accession>
<evidence type="ECO:0000256" key="1">
    <source>
        <dbReference type="ARBA" id="ARBA00006484"/>
    </source>
</evidence>
<dbReference type="PRINTS" id="PR00081">
    <property type="entry name" value="GDHRDH"/>
</dbReference>
<dbReference type="Proteomes" id="UP001388673">
    <property type="component" value="Unassembled WGS sequence"/>
</dbReference>
<dbReference type="Pfam" id="PF13561">
    <property type="entry name" value="adh_short_C2"/>
    <property type="match status" value="1"/>
</dbReference>
<dbReference type="InterPro" id="IPR036291">
    <property type="entry name" value="NAD(P)-bd_dom_sf"/>
</dbReference>
<dbReference type="FunFam" id="3.40.50.720:FF:000084">
    <property type="entry name" value="Short-chain dehydrogenase reductase"/>
    <property type="match status" value="1"/>
</dbReference>
<protein>
    <recommendedName>
        <fullName evidence="3">Ketoreductase domain-containing protein</fullName>
    </recommendedName>
</protein>
<keyword evidence="5" id="KW-1185">Reference proteome</keyword>
<reference evidence="4 5" key="1">
    <citation type="journal article" date="2024" name="bioRxiv">
        <title>Comparative genomics of Cryptococcus and Kwoniella reveals pathogenesis evolution and contrasting karyotype dynamics via intercentromeric recombination or chromosome fusion.</title>
        <authorList>
            <person name="Coelho M.A."/>
            <person name="David-Palma M."/>
            <person name="Shea T."/>
            <person name="Bowers K."/>
            <person name="McGinley-Smith S."/>
            <person name="Mohammad A.W."/>
            <person name="Gnirke A."/>
            <person name="Yurkov A.M."/>
            <person name="Nowrousian M."/>
            <person name="Sun S."/>
            <person name="Cuomo C.A."/>
            <person name="Heitman J."/>
        </authorList>
    </citation>
    <scope>NUCLEOTIDE SEQUENCE [LARGE SCALE GENOMIC DNA]</scope>
    <source>
        <strain evidence="4 5">CBS 13917</strain>
    </source>
</reference>